<dbReference type="Proteomes" id="UP001189429">
    <property type="component" value="Unassembled WGS sequence"/>
</dbReference>
<sequence>MGGELRGPGIEEVKTSEVWTGRPLPSVFQGSAAECGKWGCPDPPDPAGPGKIVDQRGTTTGKAAEEQIGQTFDAASVNGINPFEKMLANVPRPCDKMGPSPRRGTATTATGPTPA</sequence>
<dbReference type="EMBL" id="CAUYUJ010019593">
    <property type="protein sequence ID" value="CAK0892285.1"/>
    <property type="molecule type" value="Genomic_DNA"/>
</dbReference>
<comment type="caution">
    <text evidence="2">The sequence shown here is derived from an EMBL/GenBank/DDBJ whole genome shotgun (WGS) entry which is preliminary data.</text>
</comment>
<accession>A0ABN9WZI7</accession>
<proteinExistence type="predicted"/>
<name>A0ABN9WZI7_9DINO</name>
<organism evidence="2 3">
    <name type="scientific">Prorocentrum cordatum</name>
    <dbReference type="NCBI Taxonomy" id="2364126"/>
    <lineage>
        <taxon>Eukaryota</taxon>
        <taxon>Sar</taxon>
        <taxon>Alveolata</taxon>
        <taxon>Dinophyceae</taxon>
        <taxon>Prorocentrales</taxon>
        <taxon>Prorocentraceae</taxon>
        <taxon>Prorocentrum</taxon>
    </lineage>
</organism>
<protein>
    <submittedName>
        <fullName evidence="2">Uncharacterized protein</fullName>
    </submittedName>
</protein>
<keyword evidence="3" id="KW-1185">Reference proteome</keyword>
<evidence type="ECO:0000313" key="2">
    <source>
        <dbReference type="EMBL" id="CAK0892285.1"/>
    </source>
</evidence>
<reference evidence="2" key="1">
    <citation type="submission" date="2023-10" db="EMBL/GenBank/DDBJ databases">
        <authorList>
            <person name="Chen Y."/>
            <person name="Shah S."/>
            <person name="Dougan E. K."/>
            <person name="Thang M."/>
            <person name="Chan C."/>
        </authorList>
    </citation>
    <scope>NUCLEOTIDE SEQUENCE [LARGE SCALE GENOMIC DNA]</scope>
</reference>
<evidence type="ECO:0000313" key="3">
    <source>
        <dbReference type="Proteomes" id="UP001189429"/>
    </source>
</evidence>
<feature type="region of interest" description="Disordered" evidence="1">
    <location>
        <begin position="90"/>
        <end position="115"/>
    </location>
</feature>
<feature type="region of interest" description="Disordered" evidence="1">
    <location>
        <begin position="40"/>
        <end position="60"/>
    </location>
</feature>
<feature type="compositionally biased region" description="Low complexity" evidence="1">
    <location>
        <begin position="101"/>
        <end position="115"/>
    </location>
</feature>
<evidence type="ECO:0000256" key="1">
    <source>
        <dbReference type="SAM" id="MobiDB-lite"/>
    </source>
</evidence>
<gene>
    <name evidence="2" type="ORF">PCOR1329_LOCUS71991</name>
</gene>